<dbReference type="Proteomes" id="UP000626180">
    <property type="component" value="Unassembled WGS sequence"/>
</dbReference>
<dbReference type="InterPro" id="IPR042252">
    <property type="entry name" value="MtfA_N"/>
</dbReference>
<dbReference type="SUPFAM" id="SSF55486">
    <property type="entry name" value="Metalloproteases ('zincins'), catalytic domain"/>
    <property type="match status" value="1"/>
</dbReference>
<dbReference type="Pfam" id="PF06167">
    <property type="entry name" value="Peptidase_M90"/>
    <property type="match status" value="1"/>
</dbReference>
<dbReference type="PANTHER" id="PTHR30164:SF2">
    <property type="entry name" value="PROTEIN MTFA"/>
    <property type="match status" value="1"/>
</dbReference>
<keyword evidence="5" id="KW-1185">Reference proteome</keyword>
<sequence>MWSLRAWRDRRVLERTVIPPALWDEVHSRLPFLDGLPPESDQRLQQRSILFLAHKRLTLLGDIALADVDRLALAAQAQLPLLYLPEEDWYGNFHELILYPSDFVSPQRYRDDSGIEHEGSESHSGEAWLQGPVILAWSGVQESGDWTGYNLVIHELAHKLDMLNGDANGLPPLHRDMSLPRWAEVMQAAYDDLNRQIDTHKETLIDPYASEHPAEFFAVCCEYFFTAPDVLDQAYPDVYMQLRQFFRQDPLTRLQALAQRISIPAAESPPRGASGEP</sequence>
<dbReference type="Proteomes" id="UP000638986">
    <property type="component" value="Unassembled WGS sequence"/>
</dbReference>
<reference evidence="1 5" key="2">
    <citation type="submission" date="2020-10" db="EMBL/GenBank/DDBJ databases">
        <title>Genome sequences of Pseudomonas isolates.</title>
        <authorList>
            <person name="Wessels L."/>
            <person name="Reich F."/>
            <person name="Hammerl J."/>
        </authorList>
    </citation>
    <scope>NUCLEOTIDE SEQUENCE [LARGE SCALE GENOMIC DNA]</scope>
    <source>
        <strain evidence="1 5">20-MO00624-0</strain>
    </source>
</reference>
<reference evidence="3 4" key="1">
    <citation type="submission" date="2018-06" db="EMBL/GenBank/DDBJ databases">
        <authorList>
            <consortium name="Pathogen Informatics"/>
            <person name="Doyle S."/>
        </authorList>
    </citation>
    <scope>NUCLEOTIDE SEQUENCE [LARGE SCALE GENOMIC DNA]</scope>
    <source>
        <strain evidence="3 4">NCTC11842</strain>
    </source>
</reference>
<dbReference type="Gene3D" id="3.40.390.10">
    <property type="entry name" value="Collagenase (Catalytic Domain)"/>
    <property type="match status" value="1"/>
</dbReference>
<name>A0A2X2C3G5_PSELU</name>
<organism evidence="3 4">
    <name type="scientific">Pseudomonas luteola</name>
    <dbReference type="NCBI Taxonomy" id="47886"/>
    <lineage>
        <taxon>Bacteria</taxon>
        <taxon>Pseudomonadati</taxon>
        <taxon>Pseudomonadota</taxon>
        <taxon>Gammaproteobacteria</taxon>
        <taxon>Pseudomonadales</taxon>
        <taxon>Pseudomonadaceae</taxon>
        <taxon>Pseudomonas</taxon>
    </lineage>
</organism>
<accession>A0A2X2C3G5</accession>
<evidence type="ECO:0000313" key="2">
    <source>
        <dbReference type="EMBL" id="MBH3438941.1"/>
    </source>
</evidence>
<reference evidence="2 6" key="3">
    <citation type="submission" date="2020-11" db="EMBL/GenBank/DDBJ databases">
        <title>Enhanced detection system for hospital associated transmission using whole genome sequencing surveillance.</title>
        <authorList>
            <person name="Harrison L.H."/>
            <person name="Van Tyne D."/>
            <person name="Marsh J.W."/>
            <person name="Griffith M.P."/>
            <person name="Snyder D.J."/>
            <person name="Cooper V.S."/>
            <person name="Mustapha M."/>
        </authorList>
    </citation>
    <scope>NUCLEOTIDE SEQUENCE [LARGE SCALE GENOMIC DNA]</scope>
    <source>
        <strain evidence="2 6">PSB00013</strain>
    </source>
</reference>
<dbReference type="GO" id="GO:0005829">
    <property type="term" value="C:cytosol"/>
    <property type="evidence" value="ECO:0007669"/>
    <property type="project" value="TreeGrafter"/>
</dbReference>
<dbReference type="RefSeq" id="WP_010796892.1">
    <property type="nucleotide sequence ID" value="NZ_FQYS01000002.1"/>
</dbReference>
<dbReference type="FunFam" id="3.40.390.10:FF:000012">
    <property type="entry name" value="Protein MtfA"/>
    <property type="match status" value="1"/>
</dbReference>
<protein>
    <submittedName>
        <fullName evidence="3">Protein MtfA</fullName>
    </submittedName>
    <submittedName>
        <fullName evidence="1">Zinc-dependent peptidase</fullName>
    </submittedName>
</protein>
<dbReference type="EMBL" id="JADMCD010000001">
    <property type="protein sequence ID" value="MBF8639798.1"/>
    <property type="molecule type" value="Genomic_DNA"/>
</dbReference>
<dbReference type="Proteomes" id="UP000250443">
    <property type="component" value="Unassembled WGS sequence"/>
</dbReference>
<dbReference type="Gene3D" id="1.10.472.150">
    <property type="entry name" value="Glucose-regulated metallo-peptidase M90, N-terminal domain"/>
    <property type="match status" value="1"/>
</dbReference>
<evidence type="ECO:0000313" key="3">
    <source>
        <dbReference type="EMBL" id="SPZ01784.1"/>
    </source>
</evidence>
<evidence type="ECO:0000313" key="5">
    <source>
        <dbReference type="Proteomes" id="UP000626180"/>
    </source>
</evidence>
<evidence type="ECO:0000313" key="1">
    <source>
        <dbReference type="EMBL" id="MBF8639798.1"/>
    </source>
</evidence>
<dbReference type="CDD" id="cd20169">
    <property type="entry name" value="Peptidase_M90_mtfA"/>
    <property type="match status" value="1"/>
</dbReference>
<dbReference type="GO" id="GO:0004177">
    <property type="term" value="F:aminopeptidase activity"/>
    <property type="evidence" value="ECO:0007669"/>
    <property type="project" value="TreeGrafter"/>
</dbReference>
<dbReference type="AlphaFoldDB" id="A0A2X2C3G5"/>
<dbReference type="InterPro" id="IPR024079">
    <property type="entry name" value="MetalloPept_cat_dom_sf"/>
</dbReference>
<dbReference type="PANTHER" id="PTHR30164">
    <property type="entry name" value="MTFA PEPTIDASE"/>
    <property type="match status" value="1"/>
</dbReference>
<dbReference type="InterPro" id="IPR010384">
    <property type="entry name" value="MtfA_fam"/>
</dbReference>
<evidence type="ECO:0000313" key="4">
    <source>
        <dbReference type="Proteomes" id="UP000250443"/>
    </source>
</evidence>
<dbReference type="EMBL" id="JADTXM010000006">
    <property type="protein sequence ID" value="MBH3438941.1"/>
    <property type="molecule type" value="Genomic_DNA"/>
</dbReference>
<proteinExistence type="predicted"/>
<evidence type="ECO:0000313" key="6">
    <source>
        <dbReference type="Proteomes" id="UP000638986"/>
    </source>
</evidence>
<dbReference type="EMBL" id="UAUF01000005">
    <property type="protein sequence ID" value="SPZ01784.1"/>
    <property type="molecule type" value="Genomic_DNA"/>
</dbReference>
<dbReference type="GO" id="GO:0008237">
    <property type="term" value="F:metallopeptidase activity"/>
    <property type="evidence" value="ECO:0007669"/>
    <property type="project" value="InterPro"/>
</dbReference>
<gene>
    <name evidence="3" type="primary">mtfA</name>
    <name evidence="2" type="ORF">I5Q09_09610</name>
    <name evidence="1" type="ORF">IRZ65_03735</name>
    <name evidence="3" type="ORF">NCTC11842_00578</name>
</gene>